<name>A0A1G9VRV4_9SPHI</name>
<evidence type="ECO:0000313" key="2">
    <source>
        <dbReference type="Proteomes" id="UP000199226"/>
    </source>
</evidence>
<accession>A0A1G9VRV4</accession>
<dbReference type="EMBL" id="FNHH01000022">
    <property type="protein sequence ID" value="SDM74894.1"/>
    <property type="molecule type" value="Genomic_DNA"/>
</dbReference>
<gene>
    <name evidence="1" type="ORF">SAMN05421813_12222</name>
</gene>
<organism evidence="1 2">
    <name type="scientific">Daejeonella rubra</name>
    <dbReference type="NCBI Taxonomy" id="990371"/>
    <lineage>
        <taxon>Bacteria</taxon>
        <taxon>Pseudomonadati</taxon>
        <taxon>Bacteroidota</taxon>
        <taxon>Sphingobacteriia</taxon>
        <taxon>Sphingobacteriales</taxon>
        <taxon>Sphingobacteriaceae</taxon>
        <taxon>Daejeonella</taxon>
    </lineage>
</organism>
<reference evidence="2" key="1">
    <citation type="submission" date="2016-10" db="EMBL/GenBank/DDBJ databases">
        <authorList>
            <person name="Varghese N."/>
            <person name="Submissions S."/>
        </authorList>
    </citation>
    <scope>NUCLEOTIDE SEQUENCE [LARGE SCALE GENOMIC DNA]</scope>
    <source>
        <strain evidence="2">DSM 24536</strain>
    </source>
</reference>
<proteinExistence type="predicted"/>
<protein>
    <submittedName>
        <fullName evidence="1">Uncharacterized protein</fullName>
    </submittedName>
</protein>
<dbReference type="STRING" id="990371.SAMN05421813_12222"/>
<keyword evidence="2" id="KW-1185">Reference proteome</keyword>
<evidence type="ECO:0000313" key="1">
    <source>
        <dbReference type="EMBL" id="SDM74894.1"/>
    </source>
</evidence>
<dbReference type="Proteomes" id="UP000199226">
    <property type="component" value="Unassembled WGS sequence"/>
</dbReference>
<sequence length="61" mass="6977">MNFRNLLMPGLIVSLIKKYYSFFKNNSTSNHKGKQLTFAPVRVNNSMNLKRNAGNQNSTDL</sequence>
<dbReference type="AlphaFoldDB" id="A0A1G9VRV4"/>